<evidence type="ECO:0000256" key="1">
    <source>
        <dbReference type="SAM" id="MobiDB-lite"/>
    </source>
</evidence>
<dbReference type="Proteomes" id="UP000268014">
    <property type="component" value="Unassembled WGS sequence"/>
</dbReference>
<name>A0A0N4WRH1_HAEPC</name>
<evidence type="ECO:0000313" key="3">
    <source>
        <dbReference type="Proteomes" id="UP000268014"/>
    </source>
</evidence>
<organism evidence="4">
    <name type="scientific">Haemonchus placei</name>
    <name type="common">Barber's pole worm</name>
    <dbReference type="NCBI Taxonomy" id="6290"/>
    <lineage>
        <taxon>Eukaryota</taxon>
        <taxon>Metazoa</taxon>
        <taxon>Ecdysozoa</taxon>
        <taxon>Nematoda</taxon>
        <taxon>Chromadorea</taxon>
        <taxon>Rhabditida</taxon>
        <taxon>Rhabditina</taxon>
        <taxon>Rhabditomorpha</taxon>
        <taxon>Strongyloidea</taxon>
        <taxon>Trichostrongylidae</taxon>
        <taxon>Haemonchus</taxon>
    </lineage>
</organism>
<protein>
    <submittedName>
        <fullName evidence="4">Cysteine protease</fullName>
    </submittedName>
</protein>
<gene>
    <name evidence="2" type="ORF">HPLM_LOCUS14079</name>
</gene>
<evidence type="ECO:0000313" key="2">
    <source>
        <dbReference type="EMBL" id="VDO51767.1"/>
    </source>
</evidence>
<dbReference type="AlphaFoldDB" id="A0A0N4WRH1"/>
<sequence length="189" mass="20587">MRKSSPGSVPLQAPEPFAIFDWDQSLFGLGSGADDKASRDHLRRSNGGGGGRWPGSGGPGGPGRNDLVKEICFLRYYPYIDWEEQGVAQDLRNHLAGMVEFKKAKCLGSAQTDSGMGCGFADFSLICFQMCLIGLGFPTVHCHASSLWAVLRDAFTLNHYDACSLMLRFRNGSLTFLSTIPATIAFLER</sequence>
<feature type="compositionally biased region" description="Gly residues" evidence="1">
    <location>
        <begin position="46"/>
        <end position="62"/>
    </location>
</feature>
<reference evidence="2 3" key="2">
    <citation type="submission" date="2018-11" db="EMBL/GenBank/DDBJ databases">
        <authorList>
            <consortium name="Pathogen Informatics"/>
        </authorList>
    </citation>
    <scope>NUCLEOTIDE SEQUENCE [LARGE SCALE GENOMIC DNA]</scope>
    <source>
        <strain evidence="2 3">MHpl1</strain>
    </source>
</reference>
<accession>A0A0N4WRH1</accession>
<feature type="region of interest" description="Disordered" evidence="1">
    <location>
        <begin position="31"/>
        <end position="62"/>
    </location>
</feature>
<reference evidence="4" key="1">
    <citation type="submission" date="2017-02" db="UniProtKB">
        <authorList>
            <consortium name="WormBaseParasite"/>
        </authorList>
    </citation>
    <scope>IDENTIFICATION</scope>
</reference>
<dbReference type="EMBL" id="UZAF01018440">
    <property type="protein sequence ID" value="VDO51767.1"/>
    <property type="molecule type" value="Genomic_DNA"/>
</dbReference>
<keyword evidence="3" id="KW-1185">Reference proteome</keyword>
<dbReference type="WBParaSite" id="HPLM_0001408701-mRNA-1">
    <property type="protein sequence ID" value="HPLM_0001408701-mRNA-1"/>
    <property type="gene ID" value="HPLM_0001408701"/>
</dbReference>
<proteinExistence type="predicted"/>
<evidence type="ECO:0000313" key="4">
    <source>
        <dbReference type="WBParaSite" id="HPLM_0001408701-mRNA-1"/>
    </source>
</evidence>